<dbReference type="InterPro" id="IPR028098">
    <property type="entry name" value="Glyco_trans_4-like_N"/>
</dbReference>
<dbReference type="Pfam" id="PF13439">
    <property type="entry name" value="Glyco_transf_4"/>
    <property type="match status" value="1"/>
</dbReference>
<dbReference type="Proteomes" id="UP000548673">
    <property type="component" value="Unassembled WGS sequence"/>
</dbReference>
<dbReference type="EMBL" id="JABTXY010000027">
    <property type="protein sequence ID" value="NYV44360.1"/>
    <property type="molecule type" value="Genomic_DNA"/>
</dbReference>
<keyword evidence="3" id="KW-0808">Transferase</keyword>
<accession>A0A7V7UR74</accession>
<comment type="caution">
    <text evidence="3">The sequence shown here is derived from an EMBL/GenBank/DDBJ whole genome shotgun (WGS) entry which is preliminary data.</text>
</comment>
<feature type="domain" description="Glycosyltransferase subfamily 4-like N-terminal" evidence="2">
    <location>
        <begin position="37"/>
        <end position="191"/>
    </location>
</feature>
<reference evidence="3 4" key="1">
    <citation type="submission" date="2020-05" db="EMBL/GenBank/DDBJ databases">
        <title>The draft genome of Cronobacter sakazakii strain 145005.</title>
        <authorList>
            <person name="Yang J."/>
            <person name="Liu L."/>
            <person name="Feng Y."/>
            <person name="Zong Z."/>
        </authorList>
    </citation>
    <scope>NUCLEOTIDE SEQUENCE [LARGE SCALE GENOMIC DNA]</scope>
    <source>
        <strain evidence="3 4">145005</strain>
    </source>
</reference>
<organism evidence="3 4">
    <name type="scientific">Cronobacter sakazakii</name>
    <name type="common">Enterobacter sakazakii</name>
    <dbReference type="NCBI Taxonomy" id="28141"/>
    <lineage>
        <taxon>Bacteria</taxon>
        <taxon>Pseudomonadati</taxon>
        <taxon>Pseudomonadota</taxon>
        <taxon>Gammaproteobacteria</taxon>
        <taxon>Enterobacterales</taxon>
        <taxon>Enterobacteriaceae</taxon>
        <taxon>Cronobacter</taxon>
    </lineage>
</organism>
<dbReference type="CDD" id="cd03801">
    <property type="entry name" value="GT4_PimA-like"/>
    <property type="match status" value="1"/>
</dbReference>
<dbReference type="InterPro" id="IPR001296">
    <property type="entry name" value="Glyco_trans_1"/>
</dbReference>
<protein>
    <submittedName>
        <fullName evidence="3">Glycosyltransferase family 4 protein</fullName>
    </submittedName>
</protein>
<evidence type="ECO:0000259" key="1">
    <source>
        <dbReference type="Pfam" id="PF00534"/>
    </source>
</evidence>
<evidence type="ECO:0000259" key="2">
    <source>
        <dbReference type="Pfam" id="PF13439"/>
    </source>
</evidence>
<proteinExistence type="predicted"/>
<sequence>MFVSIHKAKGIIVLPDTLANNRKIMHIVHTEADGGKGGQPLRIINESLGMQARGHQVTIVCPEEVPLNSLARDAGLTVVNLPVGRKKIPNLLRLRAWLKHEAGHIDVINSHNSVDTWLVALASATLRNPPPLVRTRHASGKPRNNRGTRWLFGTACAHVVTTGEALRHQLEEIGVPLSHSTSVPSGVDTARFKPGDKHAARQDCGLSEDDFWLGVVSHLRPNKGHSVLLQALAQIDNPHIRLAIVGEGPHRAALEQEIAALGLQTRVVMAGHQREPQKWFPAFDIALSPSHDMEGVPQGVLQSLASRVATIATDAGGTADAVIDNQTGLLVGQRDAQALKAAIMRLYDDAALRERLAQQGYEYLCSHFTRDCMLDAMEQVFRNASRQASSSR</sequence>
<dbReference type="AlphaFoldDB" id="A0A7V7UR74"/>
<dbReference type="KEGG" id="csj:CSK29544_01029"/>
<dbReference type="GO" id="GO:0016757">
    <property type="term" value="F:glycosyltransferase activity"/>
    <property type="evidence" value="ECO:0007669"/>
    <property type="project" value="InterPro"/>
</dbReference>
<evidence type="ECO:0000313" key="3">
    <source>
        <dbReference type="EMBL" id="NYV44360.1"/>
    </source>
</evidence>
<name>A0A7V7UR74_CROSK</name>
<dbReference type="Pfam" id="PF00534">
    <property type="entry name" value="Glycos_transf_1"/>
    <property type="match status" value="1"/>
</dbReference>
<dbReference type="GO" id="GO:1901135">
    <property type="term" value="P:carbohydrate derivative metabolic process"/>
    <property type="evidence" value="ECO:0007669"/>
    <property type="project" value="UniProtKB-ARBA"/>
</dbReference>
<dbReference type="Gene3D" id="3.40.50.2000">
    <property type="entry name" value="Glycogen Phosphorylase B"/>
    <property type="match status" value="2"/>
</dbReference>
<feature type="domain" description="Glycosyl transferase family 1" evidence="1">
    <location>
        <begin position="198"/>
        <end position="362"/>
    </location>
</feature>
<gene>
    <name evidence="3" type="ORF">HRR37_18775</name>
</gene>
<evidence type="ECO:0000313" key="4">
    <source>
        <dbReference type="Proteomes" id="UP000548673"/>
    </source>
</evidence>
<dbReference type="PANTHER" id="PTHR12526">
    <property type="entry name" value="GLYCOSYLTRANSFERASE"/>
    <property type="match status" value="1"/>
</dbReference>
<dbReference type="SUPFAM" id="SSF53756">
    <property type="entry name" value="UDP-Glycosyltransferase/glycogen phosphorylase"/>
    <property type="match status" value="1"/>
</dbReference>